<dbReference type="RefSeq" id="WP_152098126.1">
    <property type="nucleotide sequence ID" value="NZ_AP021861.1"/>
</dbReference>
<dbReference type="Proteomes" id="UP000326837">
    <property type="component" value="Chromosome"/>
</dbReference>
<sequence>MFQEMFQPLSKHFDDGFGGVGDAFHRAAKHLLNTGGDQGAAKINGHLPINYLLRHTIELYLKSMILTLHRGFQKLENETVSTPEIEVGEKKPKVIFSVHALDRLWADHIARCIARKSDFTDLKMTDWSAAPTDLAGHIATIAAADPMSAAFRYPVSKNTTLDHEKSSMKQSDPAETLRNVAIGVQGKVILAVVDDGNDDGEVADTYVLDDNPIPELRDALLEAAGILEAARTGISQEMSGALST</sequence>
<name>A0A5K7X8A2_9BACT</name>
<gene>
    <name evidence="1" type="ORF">PLANPX_1714</name>
</gene>
<dbReference type="KEGG" id="lpav:PLANPX_1714"/>
<evidence type="ECO:0000313" key="1">
    <source>
        <dbReference type="EMBL" id="BBO32102.1"/>
    </source>
</evidence>
<evidence type="ECO:0000313" key="2">
    <source>
        <dbReference type="Proteomes" id="UP000326837"/>
    </source>
</evidence>
<keyword evidence="2" id="KW-1185">Reference proteome</keyword>
<protein>
    <submittedName>
        <fullName evidence="1">Uncharacterized protein</fullName>
    </submittedName>
</protein>
<accession>A0A5K7X8A2</accession>
<dbReference type="EMBL" id="AP021861">
    <property type="protein sequence ID" value="BBO32102.1"/>
    <property type="molecule type" value="Genomic_DNA"/>
</dbReference>
<proteinExistence type="predicted"/>
<dbReference type="AlphaFoldDB" id="A0A5K7X8A2"/>
<organism evidence="1 2">
    <name type="scientific">Lacipirellula parvula</name>
    <dbReference type="NCBI Taxonomy" id="2650471"/>
    <lineage>
        <taxon>Bacteria</taxon>
        <taxon>Pseudomonadati</taxon>
        <taxon>Planctomycetota</taxon>
        <taxon>Planctomycetia</taxon>
        <taxon>Pirellulales</taxon>
        <taxon>Lacipirellulaceae</taxon>
        <taxon>Lacipirellula</taxon>
    </lineage>
</organism>
<reference evidence="2" key="1">
    <citation type="submission" date="2019-10" db="EMBL/GenBank/DDBJ databases">
        <title>Lacipirellula parvula gen. nov., sp. nov., representing a lineage of planctomycetes widespread in freshwater anoxic habitats, and description of the family Lacipirellulaceae.</title>
        <authorList>
            <person name="Dedysh S.N."/>
            <person name="Kulichevskaya I.S."/>
            <person name="Beletsky A.V."/>
            <person name="Rakitin A.L."/>
            <person name="Mardanov A.V."/>
            <person name="Ivanova A.A."/>
            <person name="Saltykova V.X."/>
            <person name="Rijpstra W.I.C."/>
            <person name="Sinninghe Damste J.S."/>
            <person name="Ravin N.V."/>
        </authorList>
    </citation>
    <scope>NUCLEOTIDE SEQUENCE [LARGE SCALE GENOMIC DNA]</scope>
    <source>
        <strain evidence="2">PX69</strain>
    </source>
</reference>